<keyword evidence="5" id="KW-1003">Cell membrane</keyword>
<evidence type="ECO:0000256" key="6">
    <source>
        <dbReference type="ARBA" id="ARBA00022519"/>
    </source>
</evidence>
<dbReference type="PANTHER" id="PTHR30012:SF0">
    <property type="entry name" value="TYPE II SECRETION SYSTEM PROTEIN F-RELATED"/>
    <property type="match status" value="1"/>
</dbReference>
<keyword evidence="9" id="KW-0106">Calcium</keyword>
<dbReference type="GO" id="GO:0046872">
    <property type="term" value="F:metal ion binding"/>
    <property type="evidence" value="ECO:0007669"/>
    <property type="project" value="UniProtKB-KW"/>
</dbReference>
<dbReference type="PANTHER" id="PTHR30012">
    <property type="entry name" value="GENERAL SECRETION PATHWAY PROTEIN"/>
    <property type="match status" value="1"/>
</dbReference>
<comment type="similarity">
    <text evidence="3 14">Belongs to the GSP F family.</text>
</comment>
<feature type="domain" description="Type II secretion system protein GspF" evidence="16">
    <location>
        <begin position="273"/>
        <end position="394"/>
    </location>
</feature>
<gene>
    <name evidence="17" type="primary">gspF</name>
    <name evidence="17" type="ORF">GHV41_14235</name>
</gene>
<evidence type="ECO:0000256" key="2">
    <source>
        <dbReference type="ARBA" id="ARBA00004429"/>
    </source>
</evidence>
<evidence type="ECO:0000256" key="15">
    <source>
        <dbReference type="SAM" id="Phobius"/>
    </source>
</evidence>
<keyword evidence="4 14" id="KW-0813">Transport</keyword>
<evidence type="ECO:0000256" key="7">
    <source>
        <dbReference type="ARBA" id="ARBA00022692"/>
    </source>
</evidence>
<evidence type="ECO:0000256" key="1">
    <source>
        <dbReference type="ARBA" id="ARBA00002684"/>
    </source>
</evidence>
<evidence type="ECO:0000256" key="9">
    <source>
        <dbReference type="ARBA" id="ARBA00022837"/>
    </source>
</evidence>
<accession>A0A5Q2VCU0</accession>
<dbReference type="Gene3D" id="1.20.81.30">
    <property type="entry name" value="Type II secretion system (T2SS), domain F"/>
    <property type="match status" value="2"/>
</dbReference>
<proteinExistence type="inferred from homology"/>
<dbReference type="InterPro" id="IPR011850">
    <property type="entry name" value="T2SS_GspF"/>
</dbReference>
<dbReference type="InterPro" id="IPR001992">
    <property type="entry name" value="T2SS_GspF/T4SS_PilC_CS"/>
</dbReference>
<dbReference type="EMBL" id="CP045913">
    <property type="protein sequence ID" value="QGH61916.1"/>
    <property type="molecule type" value="Genomic_DNA"/>
</dbReference>
<evidence type="ECO:0000256" key="13">
    <source>
        <dbReference type="ARBA" id="ARBA00030750"/>
    </source>
</evidence>
<dbReference type="InterPro" id="IPR042094">
    <property type="entry name" value="T2SS_GspF_sf"/>
</dbReference>
<dbReference type="InterPro" id="IPR003004">
    <property type="entry name" value="GspF/PilC"/>
</dbReference>
<dbReference type="InterPro" id="IPR018076">
    <property type="entry name" value="T2SS_GspF_dom"/>
</dbReference>
<reference evidence="17 18" key="1">
    <citation type="submission" date="2019-11" db="EMBL/GenBank/DDBJ databases">
        <title>The Phosphoenolpyruvate Phosphotransferase System Regulates Serratia proteamaculans 336X Biofilm Formation and Wheat Roots colonization.</title>
        <authorList>
            <person name="Liu F."/>
        </authorList>
    </citation>
    <scope>NUCLEOTIDE SEQUENCE [LARGE SCALE GENOMIC DNA]</scope>
    <source>
        <strain evidence="17 18">336X</strain>
    </source>
</reference>
<keyword evidence="10" id="KW-0653">Protein transport</keyword>
<keyword evidence="12 15" id="KW-0472">Membrane</keyword>
<dbReference type="RefSeq" id="WP_153858956.1">
    <property type="nucleotide sequence ID" value="NZ_CP045913.1"/>
</dbReference>
<evidence type="ECO:0000256" key="14">
    <source>
        <dbReference type="RuleBase" id="RU003923"/>
    </source>
</evidence>
<protein>
    <recommendedName>
        <fullName evidence="13">General secretion pathway protein F</fullName>
    </recommendedName>
</protein>
<evidence type="ECO:0000256" key="12">
    <source>
        <dbReference type="ARBA" id="ARBA00023136"/>
    </source>
</evidence>
<keyword evidence="11 15" id="KW-1133">Transmembrane helix</keyword>
<evidence type="ECO:0000313" key="17">
    <source>
        <dbReference type="EMBL" id="QGH61916.1"/>
    </source>
</evidence>
<sequence>MKFNYQAYDVCGKAVKGVLETDSLRSARQRLREQNLTPSQIIPQKKSAVASLLAARQRPRLSSSELALVTRQLATLIAASLPLEEALLTVAHQSEKKAVIQLMTRLRSHVLEGLSLSQALMQFPSVFDRLFCAMVAAGESSGQLPLIFIELADYVEQRQKIKNKMTQAMTYPVILTLVAIAVISLLLVAVVPKVIEQFVHMKQTLPLTTQILLICSDGISRWGPFALTIMGAGMAVFRWQLRKARFRLAWHRYLLRMPVLGPLFLNLDTARYAHTLSILTLSAVPLLDSMNISAAVLNNDEARRRMLAAMTQVQEGGSLQQALTETALFSPMMRHMIAAGERSSELGSMLKRAADMQQDALNQRIALALSLFEPALVISMAGIVLFIILAILQPILQLNNMMG</sequence>
<keyword evidence="7 14" id="KW-0812">Transmembrane</keyword>
<dbReference type="Pfam" id="PF00482">
    <property type="entry name" value="T2SSF"/>
    <property type="match status" value="2"/>
</dbReference>
<evidence type="ECO:0000256" key="11">
    <source>
        <dbReference type="ARBA" id="ARBA00022989"/>
    </source>
</evidence>
<comment type="subcellular location">
    <subcellularLocation>
        <location evidence="2 14">Cell inner membrane</location>
        <topology evidence="2 14">Multi-pass membrane protein</topology>
    </subcellularLocation>
</comment>
<evidence type="ECO:0000256" key="8">
    <source>
        <dbReference type="ARBA" id="ARBA00022723"/>
    </source>
</evidence>
<evidence type="ECO:0000259" key="16">
    <source>
        <dbReference type="Pfam" id="PF00482"/>
    </source>
</evidence>
<dbReference type="PRINTS" id="PR00812">
    <property type="entry name" value="BCTERIALGSPF"/>
</dbReference>
<keyword evidence="6" id="KW-0997">Cell inner membrane</keyword>
<dbReference type="NCBIfam" id="TIGR02120">
    <property type="entry name" value="GspF"/>
    <property type="match status" value="1"/>
</dbReference>
<evidence type="ECO:0000256" key="10">
    <source>
        <dbReference type="ARBA" id="ARBA00022927"/>
    </source>
</evidence>
<comment type="function">
    <text evidence="1">Component of the type II secretion system inner membrane complex required for the energy-dependent secretion of extracellular factors such as proteases and toxins from the periplasm.</text>
</comment>
<dbReference type="FunFam" id="1.20.81.30:FF:000001">
    <property type="entry name" value="Type II secretion system protein F"/>
    <property type="match status" value="2"/>
</dbReference>
<feature type="transmembrane region" description="Helical" evidence="15">
    <location>
        <begin position="365"/>
        <end position="392"/>
    </location>
</feature>
<dbReference type="GO" id="GO:0015627">
    <property type="term" value="C:type II protein secretion system complex"/>
    <property type="evidence" value="ECO:0007669"/>
    <property type="project" value="InterPro"/>
</dbReference>
<evidence type="ECO:0000256" key="4">
    <source>
        <dbReference type="ARBA" id="ARBA00022448"/>
    </source>
</evidence>
<evidence type="ECO:0000256" key="5">
    <source>
        <dbReference type="ARBA" id="ARBA00022475"/>
    </source>
</evidence>
<organism evidence="17 18">
    <name type="scientific">Serratia proteamaculans</name>
    <dbReference type="NCBI Taxonomy" id="28151"/>
    <lineage>
        <taxon>Bacteria</taxon>
        <taxon>Pseudomonadati</taxon>
        <taxon>Pseudomonadota</taxon>
        <taxon>Gammaproteobacteria</taxon>
        <taxon>Enterobacterales</taxon>
        <taxon>Yersiniaceae</taxon>
        <taxon>Serratia</taxon>
    </lineage>
</organism>
<dbReference type="AlphaFoldDB" id="A0A5Q2VCU0"/>
<evidence type="ECO:0000313" key="18">
    <source>
        <dbReference type="Proteomes" id="UP000381260"/>
    </source>
</evidence>
<keyword evidence="8" id="KW-0479">Metal-binding</keyword>
<feature type="transmembrane region" description="Helical" evidence="15">
    <location>
        <begin position="222"/>
        <end position="241"/>
    </location>
</feature>
<dbReference type="GO" id="GO:0015628">
    <property type="term" value="P:protein secretion by the type II secretion system"/>
    <property type="evidence" value="ECO:0007669"/>
    <property type="project" value="InterPro"/>
</dbReference>
<evidence type="ECO:0000256" key="3">
    <source>
        <dbReference type="ARBA" id="ARBA00005745"/>
    </source>
</evidence>
<name>A0A5Q2VCU0_SERPR</name>
<dbReference type="GO" id="GO:0005886">
    <property type="term" value="C:plasma membrane"/>
    <property type="evidence" value="ECO:0007669"/>
    <property type="project" value="UniProtKB-SubCell"/>
</dbReference>
<feature type="domain" description="Type II secretion system protein GspF" evidence="16">
    <location>
        <begin position="70"/>
        <end position="192"/>
    </location>
</feature>
<feature type="transmembrane region" description="Helical" evidence="15">
    <location>
        <begin position="168"/>
        <end position="191"/>
    </location>
</feature>
<dbReference type="Proteomes" id="UP000381260">
    <property type="component" value="Chromosome"/>
</dbReference>
<dbReference type="PROSITE" id="PS00874">
    <property type="entry name" value="T2SP_F"/>
    <property type="match status" value="1"/>
</dbReference>